<reference evidence="1 2" key="1">
    <citation type="journal article" date="2020" name="IScience">
        <title>Genome Sequencing of the Endangered Kingdonia uniflora (Circaeasteraceae, Ranunculales) Reveals Potential Mechanisms of Evolutionary Specialization.</title>
        <authorList>
            <person name="Sun Y."/>
            <person name="Deng T."/>
            <person name="Zhang A."/>
            <person name="Moore M.J."/>
            <person name="Landis J.B."/>
            <person name="Lin N."/>
            <person name="Zhang H."/>
            <person name="Zhang X."/>
            <person name="Huang J."/>
            <person name="Zhang X."/>
            <person name="Sun H."/>
            <person name="Wang H."/>
        </authorList>
    </citation>
    <scope>NUCLEOTIDE SEQUENCE [LARGE SCALE GENOMIC DNA]</scope>
    <source>
        <strain evidence="1">TB1705</strain>
        <tissue evidence="1">Leaf</tissue>
    </source>
</reference>
<dbReference type="EMBL" id="JACGCM010001844">
    <property type="protein sequence ID" value="KAF6148518.1"/>
    <property type="molecule type" value="Genomic_DNA"/>
</dbReference>
<evidence type="ECO:0000313" key="2">
    <source>
        <dbReference type="Proteomes" id="UP000541444"/>
    </source>
</evidence>
<dbReference type="AlphaFoldDB" id="A0A7J7M161"/>
<name>A0A7J7M161_9MAGN</name>
<accession>A0A7J7M161</accession>
<keyword evidence="2" id="KW-1185">Reference proteome</keyword>
<evidence type="ECO:0000313" key="1">
    <source>
        <dbReference type="EMBL" id="KAF6148518.1"/>
    </source>
</evidence>
<dbReference type="Proteomes" id="UP000541444">
    <property type="component" value="Unassembled WGS sequence"/>
</dbReference>
<protein>
    <submittedName>
        <fullName evidence="1">Uncharacterized protein</fullName>
    </submittedName>
</protein>
<feature type="non-terminal residue" evidence="1">
    <location>
        <position position="1"/>
    </location>
</feature>
<proteinExistence type="predicted"/>
<gene>
    <name evidence="1" type="ORF">GIB67_042477</name>
</gene>
<sequence length="55" mass="6369">EELYPLCYNFLRIQLNKNNNKNSKNICICNSASLVLDWDGFSTCKTIKGERTEIL</sequence>
<comment type="caution">
    <text evidence="1">The sequence shown here is derived from an EMBL/GenBank/DDBJ whole genome shotgun (WGS) entry which is preliminary data.</text>
</comment>
<organism evidence="1 2">
    <name type="scientific">Kingdonia uniflora</name>
    <dbReference type="NCBI Taxonomy" id="39325"/>
    <lineage>
        <taxon>Eukaryota</taxon>
        <taxon>Viridiplantae</taxon>
        <taxon>Streptophyta</taxon>
        <taxon>Embryophyta</taxon>
        <taxon>Tracheophyta</taxon>
        <taxon>Spermatophyta</taxon>
        <taxon>Magnoliopsida</taxon>
        <taxon>Ranunculales</taxon>
        <taxon>Circaeasteraceae</taxon>
        <taxon>Kingdonia</taxon>
    </lineage>
</organism>